<dbReference type="OrthoDB" id="5416392at2"/>
<feature type="transmembrane region" description="Helical" evidence="6">
    <location>
        <begin position="7"/>
        <end position="25"/>
    </location>
</feature>
<feature type="domain" description="EamA" evidence="7">
    <location>
        <begin position="7"/>
        <end position="138"/>
    </location>
</feature>
<organism evidence="8 9">
    <name type="scientific">Desulfoglaeba alkanexedens ALDC</name>
    <dbReference type="NCBI Taxonomy" id="980445"/>
    <lineage>
        <taxon>Bacteria</taxon>
        <taxon>Pseudomonadati</taxon>
        <taxon>Thermodesulfobacteriota</taxon>
        <taxon>Syntrophobacteria</taxon>
        <taxon>Syntrophobacterales</taxon>
        <taxon>Syntrophobacteraceae</taxon>
        <taxon>Desulfoglaeba</taxon>
    </lineage>
</organism>
<dbReference type="RefSeq" id="WP_137425532.1">
    <property type="nucleotide sequence ID" value="NZ_CP040098.1"/>
</dbReference>
<evidence type="ECO:0000259" key="7">
    <source>
        <dbReference type="Pfam" id="PF00892"/>
    </source>
</evidence>
<dbReference type="PANTHER" id="PTHR32322:SF18">
    <property type="entry name" value="S-ADENOSYLMETHIONINE_S-ADENOSYLHOMOCYSTEINE TRANSPORTER"/>
    <property type="match status" value="1"/>
</dbReference>
<feature type="transmembrane region" description="Helical" evidence="6">
    <location>
        <begin position="31"/>
        <end position="54"/>
    </location>
</feature>
<sequence length="352" mass="37898">MNRNARAYLAVSAAVAFWGVSFVATKVALRTIPPCVLLASRFALASFVLLPLWFVFARERLRRGDFLLFALLGIMEPGLYFVLETRGLLHTSASAASLIMASIPVFVIILARFLLREPLRPRVAAGIFLTLAGVAFLLFRGEPTESLEGSSLRGNLYILGAALCASAYTVVSRRLGVRYRPWTVTMVQALVATVFFLPLAVLEWRPLQIRGIGTPEWAALLFLALFATLFAFLCYNYSLSVLEASRVAVFLNVIPLVTVACASWILGERLGPTQAVGGVLILVGVSITTSGAHGAATGGTRPLVGSVRRWLKKLHGGTHHGMSALSAAKKYVKGPASSVAGARRSEGQHKAF</sequence>
<feature type="transmembrane region" description="Helical" evidence="6">
    <location>
        <begin position="66"/>
        <end position="83"/>
    </location>
</feature>
<comment type="subcellular location">
    <subcellularLocation>
        <location evidence="1">Cell membrane</location>
        <topology evidence="1">Multi-pass membrane protein</topology>
    </subcellularLocation>
</comment>
<reference evidence="8 9" key="2">
    <citation type="submission" date="2019-05" db="EMBL/GenBank/DDBJ databases">
        <authorList>
            <person name="Suflita J.M."/>
            <person name="Marks C.R."/>
        </authorList>
    </citation>
    <scope>NUCLEOTIDE SEQUENCE [LARGE SCALE GENOMIC DNA]</scope>
    <source>
        <strain evidence="8 9">ALDC</strain>
    </source>
</reference>
<dbReference type="SUPFAM" id="SSF103481">
    <property type="entry name" value="Multidrug resistance efflux transporter EmrE"/>
    <property type="match status" value="2"/>
</dbReference>
<feature type="transmembrane region" description="Helical" evidence="6">
    <location>
        <begin position="279"/>
        <end position="304"/>
    </location>
</feature>
<feature type="transmembrane region" description="Helical" evidence="6">
    <location>
        <begin position="95"/>
        <end position="115"/>
    </location>
</feature>
<keyword evidence="9" id="KW-1185">Reference proteome</keyword>
<evidence type="ECO:0000256" key="2">
    <source>
        <dbReference type="ARBA" id="ARBA00022475"/>
    </source>
</evidence>
<name>A0A4P8L673_9BACT</name>
<dbReference type="Proteomes" id="UP000298602">
    <property type="component" value="Chromosome"/>
</dbReference>
<reference evidence="8 9" key="1">
    <citation type="submission" date="2019-05" db="EMBL/GenBank/DDBJ databases">
        <title>The Complete Genome Sequence of the n-alkane-degrading Desulfoglaeba alkanexedens ALDC reveals multiple alkylsuccinate synthase gene clusters.</title>
        <authorList>
            <person name="Callaghan A.V."/>
            <person name="Davidova I.A."/>
            <person name="Duncan K.E."/>
            <person name="Morris B."/>
            <person name="McInerney M.J."/>
        </authorList>
    </citation>
    <scope>NUCLEOTIDE SEQUENCE [LARGE SCALE GENOMIC DNA]</scope>
    <source>
        <strain evidence="8 9">ALDC</strain>
    </source>
</reference>
<evidence type="ECO:0000256" key="4">
    <source>
        <dbReference type="ARBA" id="ARBA00022989"/>
    </source>
</evidence>
<feature type="domain" description="EamA" evidence="7">
    <location>
        <begin position="153"/>
        <end position="289"/>
    </location>
</feature>
<keyword evidence="3 6" id="KW-0812">Transmembrane</keyword>
<dbReference type="AlphaFoldDB" id="A0A4P8L673"/>
<dbReference type="EMBL" id="CP040098">
    <property type="protein sequence ID" value="QCQ23253.1"/>
    <property type="molecule type" value="Genomic_DNA"/>
</dbReference>
<accession>A0A4P8L673</accession>
<feature type="transmembrane region" description="Helical" evidence="6">
    <location>
        <begin position="154"/>
        <end position="171"/>
    </location>
</feature>
<protein>
    <submittedName>
        <fullName evidence="8">DMT family transporter</fullName>
    </submittedName>
</protein>
<feature type="transmembrane region" description="Helical" evidence="6">
    <location>
        <begin position="247"/>
        <end position="267"/>
    </location>
</feature>
<keyword evidence="5 6" id="KW-0472">Membrane</keyword>
<evidence type="ECO:0000256" key="5">
    <source>
        <dbReference type="ARBA" id="ARBA00023136"/>
    </source>
</evidence>
<keyword evidence="4 6" id="KW-1133">Transmembrane helix</keyword>
<dbReference type="InterPro" id="IPR037185">
    <property type="entry name" value="EmrE-like"/>
</dbReference>
<evidence type="ECO:0000256" key="1">
    <source>
        <dbReference type="ARBA" id="ARBA00004651"/>
    </source>
</evidence>
<evidence type="ECO:0000256" key="3">
    <source>
        <dbReference type="ARBA" id="ARBA00022692"/>
    </source>
</evidence>
<dbReference type="InterPro" id="IPR050638">
    <property type="entry name" value="AA-Vitamin_Transporters"/>
</dbReference>
<dbReference type="Pfam" id="PF00892">
    <property type="entry name" value="EamA"/>
    <property type="match status" value="2"/>
</dbReference>
<evidence type="ECO:0000313" key="9">
    <source>
        <dbReference type="Proteomes" id="UP000298602"/>
    </source>
</evidence>
<feature type="transmembrane region" description="Helical" evidence="6">
    <location>
        <begin position="217"/>
        <end position="235"/>
    </location>
</feature>
<keyword evidence="2" id="KW-1003">Cell membrane</keyword>
<evidence type="ECO:0000313" key="8">
    <source>
        <dbReference type="EMBL" id="QCQ23253.1"/>
    </source>
</evidence>
<proteinExistence type="predicted"/>
<gene>
    <name evidence="8" type="ORF">FDQ92_14370</name>
</gene>
<feature type="transmembrane region" description="Helical" evidence="6">
    <location>
        <begin position="122"/>
        <end position="139"/>
    </location>
</feature>
<dbReference type="PANTHER" id="PTHR32322">
    <property type="entry name" value="INNER MEMBRANE TRANSPORTER"/>
    <property type="match status" value="1"/>
</dbReference>
<dbReference type="GO" id="GO:0005886">
    <property type="term" value="C:plasma membrane"/>
    <property type="evidence" value="ECO:0007669"/>
    <property type="project" value="UniProtKB-SubCell"/>
</dbReference>
<dbReference type="InterPro" id="IPR000620">
    <property type="entry name" value="EamA_dom"/>
</dbReference>
<evidence type="ECO:0000256" key="6">
    <source>
        <dbReference type="SAM" id="Phobius"/>
    </source>
</evidence>
<feature type="transmembrane region" description="Helical" evidence="6">
    <location>
        <begin position="183"/>
        <end position="202"/>
    </location>
</feature>
<dbReference type="KEGG" id="dax:FDQ92_14370"/>
<dbReference type="Gene3D" id="1.10.3730.20">
    <property type="match status" value="1"/>
</dbReference>